<evidence type="ECO:0000256" key="4">
    <source>
        <dbReference type="ARBA" id="ARBA00023289"/>
    </source>
</evidence>
<dbReference type="InterPro" id="IPR050305">
    <property type="entry name" value="Small_GTPase_Rab"/>
</dbReference>
<dbReference type="Proteomes" id="UP000270296">
    <property type="component" value="Unassembled WGS sequence"/>
</dbReference>
<dbReference type="PRINTS" id="PR00449">
    <property type="entry name" value="RASTRNSFRMNG"/>
</dbReference>
<dbReference type="SMART" id="SM00173">
    <property type="entry name" value="RAS"/>
    <property type="match status" value="1"/>
</dbReference>
<gene>
    <name evidence="5" type="ORF">SBAD_LOCUS10768</name>
</gene>
<evidence type="ECO:0000313" key="7">
    <source>
        <dbReference type="WBParaSite" id="SBAD_0001114401-mRNA-1"/>
    </source>
</evidence>
<keyword evidence="4" id="KW-0636">Prenylation</keyword>
<proteinExistence type="inferred from homology"/>
<evidence type="ECO:0000313" key="5">
    <source>
        <dbReference type="EMBL" id="VDP34459.1"/>
    </source>
</evidence>
<comment type="similarity">
    <text evidence="1">Belongs to the small GTPase superfamily. Rab family.</text>
</comment>
<dbReference type="PROSITE" id="PS51419">
    <property type="entry name" value="RAB"/>
    <property type="match status" value="1"/>
</dbReference>
<keyword evidence="4" id="KW-0449">Lipoprotein</keyword>
<organism evidence="7">
    <name type="scientific">Soboliphyme baturini</name>
    <dbReference type="NCBI Taxonomy" id="241478"/>
    <lineage>
        <taxon>Eukaryota</taxon>
        <taxon>Metazoa</taxon>
        <taxon>Ecdysozoa</taxon>
        <taxon>Nematoda</taxon>
        <taxon>Enoplea</taxon>
        <taxon>Dorylaimia</taxon>
        <taxon>Dioctophymatida</taxon>
        <taxon>Dioctophymatoidea</taxon>
        <taxon>Soboliphymatidae</taxon>
        <taxon>Soboliphyme</taxon>
    </lineage>
</organism>
<dbReference type="EMBL" id="UZAM01014536">
    <property type="protein sequence ID" value="VDP34459.1"/>
    <property type="molecule type" value="Genomic_DNA"/>
</dbReference>
<dbReference type="SMART" id="SM00175">
    <property type="entry name" value="RAB"/>
    <property type="match status" value="1"/>
</dbReference>
<name>A0A183J4H0_9BILA</name>
<keyword evidence="2" id="KW-0547">Nucleotide-binding</keyword>
<dbReference type="OrthoDB" id="9989112at2759"/>
<dbReference type="WBParaSite" id="SBAD_0001114401-mRNA-1">
    <property type="protein sequence ID" value="SBAD_0001114401-mRNA-1"/>
    <property type="gene ID" value="SBAD_0001114401"/>
</dbReference>
<keyword evidence="3" id="KW-0342">GTP-binding</keyword>
<dbReference type="PANTHER" id="PTHR47980">
    <property type="entry name" value="LD44762P"/>
    <property type="match status" value="1"/>
</dbReference>
<dbReference type="AlphaFoldDB" id="A0A183J4H0"/>
<dbReference type="GO" id="GO:0005525">
    <property type="term" value="F:GTP binding"/>
    <property type="evidence" value="ECO:0007669"/>
    <property type="project" value="UniProtKB-KW"/>
</dbReference>
<sequence>MGFILVYDVTCETSFLNVRDWLAQLKCHAAVDDPDIVLCANKVDLEDIRKVSTQRGMELAAQLQVPYFETSAATGQNVKKAIEFLLELIMERSSRATEVELGCVDGVELNSPGLRKRCYCI</sequence>
<evidence type="ECO:0000256" key="3">
    <source>
        <dbReference type="ARBA" id="ARBA00023134"/>
    </source>
</evidence>
<dbReference type="InterPro" id="IPR001806">
    <property type="entry name" value="Small_GTPase"/>
</dbReference>
<accession>A0A183J4H0</accession>
<keyword evidence="6" id="KW-1185">Reference proteome</keyword>
<dbReference type="PROSITE" id="PS51421">
    <property type="entry name" value="RAS"/>
    <property type="match status" value="1"/>
</dbReference>
<evidence type="ECO:0000256" key="2">
    <source>
        <dbReference type="ARBA" id="ARBA00022741"/>
    </source>
</evidence>
<dbReference type="Gene3D" id="3.40.50.300">
    <property type="entry name" value="P-loop containing nucleotide triphosphate hydrolases"/>
    <property type="match status" value="1"/>
</dbReference>
<protein>
    <submittedName>
        <fullName evidence="7">Ras family protein</fullName>
    </submittedName>
</protein>
<evidence type="ECO:0000313" key="6">
    <source>
        <dbReference type="Proteomes" id="UP000270296"/>
    </source>
</evidence>
<dbReference type="SUPFAM" id="SSF52540">
    <property type="entry name" value="P-loop containing nucleoside triphosphate hydrolases"/>
    <property type="match status" value="1"/>
</dbReference>
<dbReference type="InterPro" id="IPR027417">
    <property type="entry name" value="P-loop_NTPase"/>
</dbReference>
<dbReference type="Pfam" id="PF00071">
    <property type="entry name" value="Ras"/>
    <property type="match status" value="1"/>
</dbReference>
<reference evidence="7" key="1">
    <citation type="submission" date="2016-06" db="UniProtKB">
        <authorList>
            <consortium name="WormBaseParasite"/>
        </authorList>
    </citation>
    <scope>IDENTIFICATION</scope>
</reference>
<dbReference type="GO" id="GO:0003924">
    <property type="term" value="F:GTPase activity"/>
    <property type="evidence" value="ECO:0007669"/>
    <property type="project" value="InterPro"/>
</dbReference>
<reference evidence="5 6" key="2">
    <citation type="submission" date="2018-11" db="EMBL/GenBank/DDBJ databases">
        <authorList>
            <consortium name="Pathogen Informatics"/>
        </authorList>
    </citation>
    <scope>NUCLEOTIDE SEQUENCE [LARGE SCALE GENOMIC DNA]</scope>
</reference>
<evidence type="ECO:0000256" key="1">
    <source>
        <dbReference type="ARBA" id="ARBA00006270"/>
    </source>
</evidence>